<dbReference type="EMBL" id="JADCTT010000005">
    <property type="protein sequence ID" value="KAF9751929.1"/>
    <property type="molecule type" value="Genomic_DNA"/>
</dbReference>
<name>A0A8H7TPD4_BIOOC</name>
<organism evidence="2 3">
    <name type="scientific">Bionectria ochroleuca</name>
    <name type="common">Gliocladium roseum</name>
    <dbReference type="NCBI Taxonomy" id="29856"/>
    <lineage>
        <taxon>Eukaryota</taxon>
        <taxon>Fungi</taxon>
        <taxon>Dikarya</taxon>
        <taxon>Ascomycota</taxon>
        <taxon>Pezizomycotina</taxon>
        <taxon>Sordariomycetes</taxon>
        <taxon>Hypocreomycetidae</taxon>
        <taxon>Hypocreales</taxon>
        <taxon>Bionectriaceae</taxon>
        <taxon>Clonostachys</taxon>
    </lineage>
</organism>
<dbReference type="Proteomes" id="UP000616885">
    <property type="component" value="Unassembled WGS sequence"/>
</dbReference>
<accession>A0A8H7TPD4</accession>
<protein>
    <submittedName>
        <fullName evidence="2">Uncharacterized protein</fullName>
    </submittedName>
</protein>
<evidence type="ECO:0000313" key="3">
    <source>
        <dbReference type="Proteomes" id="UP000616885"/>
    </source>
</evidence>
<feature type="region of interest" description="Disordered" evidence="1">
    <location>
        <begin position="52"/>
        <end position="83"/>
    </location>
</feature>
<sequence>MAPVCLAARPVTFRGTPQLLAGGLVPAWRGRLGPMAGWRYLAAQYLVVPKQVSSGSSPPRPPAQIDSRGAANGTMHGTSGVVHSSQLAQISGTSAPGSLWHPKIVAANMLDFQRRVDHGFEAREPVSPFLTGSLQSAVVLALQAQADPEQA</sequence>
<gene>
    <name evidence="2" type="ORF">IM811_013723</name>
</gene>
<evidence type="ECO:0000313" key="2">
    <source>
        <dbReference type="EMBL" id="KAF9751929.1"/>
    </source>
</evidence>
<evidence type="ECO:0000256" key="1">
    <source>
        <dbReference type="SAM" id="MobiDB-lite"/>
    </source>
</evidence>
<proteinExistence type="predicted"/>
<comment type="caution">
    <text evidence="2">The sequence shown here is derived from an EMBL/GenBank/DDBJ whole genome shotgun (WGS) entry which is preliminary data.</text>
</comment>
<reference evidence="2" key="1">
    <citation type="submission" date="2020-10" db="EMBL/GenBank/DDBJ databases">
        <title>High-Quality Genome Resource of Clonostachys rosea strain S41 by Oxford Nanopore Long-Read Sequencing.</title>
        <authorList>
            <person name="Wang H."/>
        </authorList>
    </citation>
    <scope>NUCLEOTIDE SEQUENCE</scope>
    <source>
        <strain evidence="2">S41</strain>
    </source>
</reference>
<dbReference type="AlphaFoldDB" id="A0A8H7TPD4"/>